<dbReference type="InterPro" id="IPR017296">
    <property type="entry name" value="Peptidase_S8A_SAM-P45"/>
</dbReference>
<evidence type="ECO:0000313" key="14">
    <source>
        <dbReference type="Proteomes" id="UP000249616"/>
    </source>
</evidence>
<dbReference type="Gene3D" id="3.40.50.200">
    <property type="entry name" value="Peptidase S8/S53 domain"/>
    <property type="match status" value="1"/>
</dbReference>
<keyword evidence="6 8" id="KW-0720">Serine protease</keyword>
<dbReference type="PIRSF" id="PIRSF037852">
    <property type="entry name" value="Subtilisin_rel_SAV5721"/>
    <property type="match status" value="1"/>
</dbReference>
<dbReference type="PANTHER" id="PTHR43399">
    <property type="entry name" value="SUBTILISIN-RELATED"/>
    <property type="match status" value="1"/>
</dbReference>
<sequence>MHASLRRWGVSAAVGALVVALAPPGAAALADPPRARAATAAGTTTQLPPGSHTITLVTGDVVTTRRSGSSGGTVEVRGAAGGPAQARVMEAGDDLYVYPDAAMPYVAAGLMDPRLFNVTGLIAQGYDDARSERLPLIVSYRSAAAARSGSIDLPPGAARVRVLDSVHGAALTEERDRAGDFWQAVTGDRPESRSAADEGLTDDPPAFRGGIDRIWLDGVVEAELADSTAQIGAPEAWAAGATGAGVKVAVLDTGVDTEHPDLVDRVAAARSFVPGEDVTDRNGHGTHVASTVAGSGAASGGRERGVAPGAELHIGKVLADEGVGQDSWVVAGMEWAAREARADVINLSLGSGAASDGSDPLSTAVERLSAETGALFVVAAGNTGAPMSISGPGAADSALTVAAVDSADSLAHFSSQGPRVGDGGLKPEISAPGVDVLAARSRHTAGEGPYQTMSGTSMATPHVSGAAALLAASHPELTHTQLKDLLVSRSKRTPAHTAFEGGSGRVDIPAALRQGVFASATAFAGRVTAAGATATVRRPVTYTNLGNAPVALWLSVEAPNTPQGMFRLSTDQVVVPAHGTARVTVTIDAAQATARTRYSGQILATDPRGRAVAHTAVTVGDVAHRLTLVLKDADGKPTTGVIEVLRSGFDLPDFFLVDSSGTASGFFPEDDYSVLAFKAVEGVHGARSQGLALLGDPEVRLDRPTTVTLDARKVSRVDMTTPQQTRVTHQRVEYHRSWGERSWRSTRESLVGYDSLWATPTAHRVTRGDFHFAARWRKEQPALTVSTRTDDFTDVLRQEYVTPLPEGRHRLPLVAVGNGTDADYAGLDVRGKAVVVRRTTEVGDLTQAAAAVRAGAELLLVVNDEAGRAVRPYGIDATEPAPIDVGLLSPDEGHELLRQAAGRRASVTVESQPLSPYVYDLMHTWHNEIPDRLVVPGGSHNLARVDVSFTNTAAPEDFGGEWRFDRPAYSDWGLGVPVNRPMTGERIDFVSTGKGYEWGQEAFLQTLYETGPRLSYRPGSRYTDAWFGPLQRPRLNDNYRLPGRSGDRLVLDVPAWGSADHVGSSLSGYDEQSLALYQGATLLARGGYLITATAPGAQRLPYRLVVDGNRSSQHASPYSTATHTEWGFTSAASAAGRTDTLPLIQVDHEVRTDSRGRAGRDAAVTVSATHLAGATGTGTLHPASVEVSYDDGRTWHRVAAGRDGRFALSAPRQADFVSLRTTARDSAGNTVTQEVTRAFGLR</sequence>
<evidence type="ECO:0000256" key="7">
    <source>
        <dbReference type="PIRSR" id="PIRSR615500-1"/>
    </source>
</evidence>
<name>A0A2Z4JA18_9ACTN</name>
<dbReference type="InterPro" id="IPR000209">
    <property type="entry name" value="Peptidase_S8/S53_dom"/>
</dbReference>
<dbReference type="InterPro" id="IPR036852">
    <property type="entry name" value="Peptidase_S8/S53_dom_sf"/>
</dbReference>
<feature type="active site" description="Charge relay system" evidence="7 8">
    <location>
        <position position="457"/>
    </location>
</feature>
<dbReference type="InterPro" id="IPR015500">
    <property type="entry name" value="Peptidase_S8_subtilisin-rel"/>
</dbReference>
<dbReference type="PROSITE" id="PS50890">
    <property type="entry name" value="PUA"/>
    <property type="match status" value="1"/>
</dbReference>
<dbReference type="Pfam" id="PF00082">
    <property type="entry name" value="Peptidase_S8"/>
    <property type="match status" value="1"/>
</dbReference>
<keyword evidence="3 8" id="KW-0645">Protease</keyword>
<dbReference type="InterPro" id="IPR051048">
    <property type="entry name" value="Peptidase_S8/S53_subtilisin"/>
</dbReference>
<feature type="domain" description="Peptidase S8/S53" evidence="11">
    <location>
        <begin position="243"/>
        <end position="502"/>
    </location>
</feature>
<dbReference type="Pfam" id="PF02225">
    <property type="entry name" value="PA"/>
    <property type="match status" value="1"/>
</dbReference>
<evidence type="ECO:0000256" key="9">
    <source>
        <dbReference type="RuleBase" id="RU003355"/>
    </source>
</evidence>
<feature type="domain" description="PA" evidence="12">
    <location>
        <begin position="812"/>
        <end position="895"/>
    </location>
</feature>
<dbReference type="GO" id="GO:0006508">
    <property type="term" value="P:proteolysis"/>
    <property type="evidence" value="ECO:0007669"/>
    <property type="project" value="UniProtKB-KW"/>
</dbReference>
<keyword evidence="2" id="KW-0964">Secreted</keyword>
<evidence type="ECO:0000256" key="10">
    <source>
        <dbReference type="SAM" id="SignalP"/>
    </source>
</evidence>
<dbReference type="SUPFAM" id="SSF52743">
    <property type="entry name" value="Subtilisin-like"/>
    <property type="match status" value="1"/>
</dbReference>
<organism evidence="13 14">
    <name type="scientific">Streptomyces cadmiisoli</name>
    <dbReference type="NCBI Taxonomy" id="2184053"/>
    <lineage>
        <taxon>Bacteria</taxon>
        <taxon>Bacillati</taxon>
        <taxon>Actinomycetota</taxon>
        <taxon>Actinomycetes</taxon>
        <taxon>Kitasatosporales</taxon>
        <taxon>Streptomycetaceae</taxon>
        <taxon>Streptomyces</taxon>
        <taxon>Streptomyces aurantiacus group</taxon>
    </lineage>
</organism>
<dbReference type="GO" id="GO:0004252">
    <property type="term" value="F:serine-type endopeptidase activity"/>
    <property type="evidence" value="ECO:0007669"/>
    <property type="project" value="UniProtKB-UniRule"/>
</dbReference>
<dbReference type="PROSITE" id="PS00138">
    <property type="entry name" value="SUBTILASE_SER"/>
    <property type="match status" value="1"/>
</dbReference>
<protein>
    <submittedName>
        <fullName evidence="13">Peptidase</fullName>
    </submittedName>
</protein>
<dbReference type="InterPro" id="IPR022398">
    <property type="entry name" value="Peptidase_S8_His-AS"/>
</dbReference>
<evidence type="ECO:0000256" key="2">
    <source>
        <dbReference type="ARBA" id="ARBA00022525"/>
    </source>
</evidence>
<evidence type="ECO:0000256" key="1">
    <source>
        <dbReference type="ARBA" id="ARBA00011073"/>
    </source>
</evidence>
<feature type="active site" description="Charge relay system" evidence="7 8">
    <location>
        <position position="252"/>
    </location>
</feature>
<dbReference type="PANTHER" id="PTHR43399:SF4">
    <property type="entry name" value="CELL WALL-ASSOCIATED PROTEASE"/>
    <property type="match status" value="1"/>
</dbReference>
<keyword evidence="14" id="KW-1185">Reference proteome</keyword>
<keyword evidence="5 8" id="KW-0378">Hydrolase</keyword>
<gene>
    <name evidence="13" type="ORF">DN051_38275</name>
</gene>
<feature type="signal peptide" evidence="10">
    <location>
        <begin position="1"/>
        <end position="27"/>
    </location>
</feature>
<evidence type="ECO:0000256" key="8">
    <source>
        <dbReference type="PROSITE-ProRule" id="PRU01240"/>
    </source>
</evidence>
<evidence type="ECO:0000256" key="6">
    <source>
        <dbReference type="ARBA" id="ARBA00022825"/>
    </source>
</evidence>
<dbReference type="EMBL" id="CP030073">
    <property type="protein sequence ID" value="AWW41767.1"/>
    <property type="molecule type" value="Genomic_DNA"/>
</dbReference>
<accession>A0A2Z4JA18</accession>
<dbReference type="InterPro" id="IPR023827">
    <property type="entry name" value="Peptidase_S8_Asp-AS"/>
</dbReference>
<evidence type="ECO:0000256" key="3">
    <source>
        <dbReference type="ARBA" id="ARBA00022670"/>
    </source>
</evidence>
<evidence type="ECO:0000259" key="12">
    <source>
        <dbReference type="Pfam" id="PF02225"/>
    </source>
</evidence>
<reference evidence="13 14" key="1">
    <citation type="journal article" date="2019" name="Int. J. Syst. Evol. Microbiol.">
        <title>Streptomyces cadmiisoli sp. nov., a novel actinomycete isolated from cadmium-contaminated soil.</title>
        <authorList>
            <person name="Li K."/>
            <person name="Tang X."/>
            <person name="Zhao J."/>
            <person name="Guo Y."/>
            <person name="Tang Y."/>
            <person name="Gao J."/>
        </authorList>
    </citation>
    <scope>NUCLEOTIDE SEQUENCE [LARGE SCALE GENOMIC DNA]</scope>
    <source>
        <strain evidence="13 14">ZFG47</strain>
    </source>
</reference>
<dbReference type="SUPFAM" id="SSF52025">
    <property type="entry name" value="PA domain"/>
    <property type="match status" value="1"/>
</dbReference>
<feature type="chain" id="PRO_5039167390" evidence="10">
    <location>
        <begin position="28"/>
        <end position="1242"/>
    </location>
</feature>
<keyword evidence="4 10" id="KW-0732">Signal</keyword>
<dbReference type="InterPro" id="IPR003137">
    <property type="entry name" value="PA_domain"/>
</dbReference>
<proteinExistence type="inferred from homology"/>
<feature type="active site" description="Charge relay system" evidence="7 8">
    <location>
        <position position="284"/>
    </location>
</feature>
<dbReference type="PROSITE" id="PS00137">
    <property type="entry name" value="SUBTILASE_HIS"/>
    <property type="match status" value="1"/>
</dbReference>
<dbReference type="PROSITE" id="PS51892">
    <property type="entry name" value="SUBTILASE"/>
    <property type="match status" value="1"/>
</dbReference>
<dbReference type="Gene3D" id="3.50.30.30">
    <property type="match status" value="1"/>
</dbReference>
<dbReference type="Proteomes" id="UP000249616">
    <property type="component" value="Chromosome"/>
</dbReference>
<dbReference type="PRINTS" id="PR00723">
    <property type="entry name" value="SUBTILISIN"/>
</dbReference>
<comment type="similarity">
    <text evidence="1 8 9">Belongs to the peptidase S8 family.</text>
</comment>
<dbReference type="KEGG" id="scad:DN051_38275"/>
<evidence type="ECO:0000313" key="13">
    <source>
        <dbReference type="EMBL" id="AWW41767.1"/>
    </source>
</evidence>
<dbReference type="InterPro" id="IPR023828">
    <property type="entry name" value="Peptidase_S8_Ser-AS"/>
</dbReference>
<dbReference type="InterPro" id="IPR046450">
    <property type="entry name" value="PA_dom_sf"/>
</dbReference>
<dbReference type="RefSeq" id="WP_112441457.1">
    <property type="nucleotide sequence ID" value="NZ_CP030073.1"/>
</dbReference>
<evidence type="ECO:0000256" key="5">
    <source>
        <dbReference type="ARBA" id="ARBA00022801"/>
    </source>
</evidence>
<dbReference type="AlphaFoldDB" id="A0A2Z4JA18"/>
<evidence type="ECO:0000256" key="4">
    <source>
        <dbReference type="ARBA" id="ARBA00022729"/>
    </source>
</evidence>
<evidence type="ECO:0000259" key="11">
    <source>
        <dbReference type="Pfam" id="PF00082"/>
    </source>
</evidence>
<dbReference type="PROSITE" id="PS00136">
    <property type="entry name" value="SUBTILASE_ASP"/>
    <property type="match status" value="1"/>
</dbReference>